<name>A0ABN8ZIM5_RANTA</name>
<accession>A0ABN8ZIM5</accession>
<protein>
    <submittedName>
        <fullName evidence="2">Uncharacterized protein</fullName>
    </submittedName>
</protein>
<dbReference type="EMBL" id="OX460345">
    <property type="protein sequence ID" value="CAI9173695.1"/>
    <property type="molecule type" value="Genomic_DNA"/>
</dbReference>
<reference evidence="2" key="1">
    <citation type="submission" date="2023-04" db="EMBL/GenBank/DDBJ databases">
        <authorList>
            <consortium name="ELIXIR-Norway"/>
        </authorList>
    </citation>
    <scope>NUCLEOTIDE SEQUENCE [LARGE SCALE GENOMIC DNA]</scope>
</reference>
<keyword evidence="3" id="KW-1185">Reference proteome</keyword>
<proteinExistence type="predicted"/>
<gene>
    <name evidence="2" type="ORF">MRATA1EN1_LOCUS22657</name>
</gene>
<evidence type="ECO:0000256" key="1">
    <source>
        <dbReference type="SAM" id="MobiDB-lite"/>
    </source>
</evidence>
<evidence type="ECO:0000313" key="3">
    <source>
        <dbReference type="Proteomes" id="UP001176941"/>
    </source>
</evidence>
<organism evidence="2 3">
    <name type="scientific">Rangifer tarandus platyrhynchus</name>
    <name type="common">Svalbard reindeer</name>
    <dbReference type="NCBI Taxonomy" id="3082113"/>
    <lineage>
        <taxon>Eukaryota</taxon>
        <taxon>Metazoa</taxon>
        <taxon>Chordata</taxon>
        <taxon>Craniata</taxon>
        <taxon>Vertebrata</taxon>
        <taxon>Euteleostomi</taxon>
        <taxon>Mammalia</taxon>
        <taxon>Eutheria</taxon>
        <taxon>Laurasiatheria</taxon>
        <taxon>Artiodactyla</taxon>
        <taxon>Ruminantia</taxon>
        <taxon>Pecora</taxon>
        <taxon>Cervidae</taxon>
        <taxon>Odocoileinae</taxon>
        <taxon>Rangifer</taxon>
    </lineage>
</organism>
<dbReference type="Proteomes" id="UP001176941">
    <property type="component" value="Chromosome 34"/>
</dbReference>
<sequence>MPVNKHPARHSAPRLSSATSTSGLGLLGPVSRRQPHALPPAALFPAARSSRVVFSAWSSRVMFSRCLQSRGLLVLFPSLPPAGVLELPGIISSSVTKVNLWVDWGPHLWLKACYVALIKDTYRFGSIFGAWPRVPALHLTTGDFGFHVLTPALCP</sequence>
<evidence type="ECO:0000313" key="2">
    <source>
        <dbReference type="EMBL" id="CAI9173695.1"/>
    </source>
</evidence>
<feature type="region of interest" description="Disordered" evidence="1">
    <location>
        <begin position="1"/>
        <end position="22"/>
    </location>
</feature>
<feature type="compositionally biased region" description="Basic residues" evidence="1">
    <location>
        <begin position="1"/>
        <end position="12"/>
    </location>
</feature>